<evidence type="ECO:0000256" key="5">
    <source>
        <dbReference type="ARBA" id="ARBA00022989"/>
    </source>
</evidence>
<comment type="similarity">
    <text evidence="2 9">Belongs to the ITM2 family.</text>
</comment>
<dbReference type="GO" id="GO:0005794">
    <property type="term" value="C:Golgi apparatus"/>
    <property type="evidence" value="ECO:0007669"/>
    <property type="project" value="TreeGrafter"/>
</dbReference>
<reference evidence="10" key="1">
    <citation type="submission" date="2020-11" db="EMBL/GenBank/DDBJ databases">
        <authorList>
            <person name="Tran Van P."/>
        </authorList>
    </citation>
    <scope>NUCLEOTIDE SEQUENCE</scope>
</reference>
<dbReference type="PANTHER" id="PTHR10962:SF1">
    <property type="entry name" value="INTEGRAL MEMBRANE PROTEIN 2"/>
    <property type="match status" value="1"/>
</dbReference>
<keyword evidence="3" id="KW-0812">Transmembrane</keyword>
<dbReference type="GO" id="GO:0070062">
    <property type="term" value="C:extracellular exosome"/>
    <property type="evidence" value="ECO:0007669"/>
    <property type="project" value="TreeGrafter"/>
</dbReference>
<evidence type="ECO:0000256" key="9">
    <source>
        <dbReference type="RuleBase" id="RU367061"/>
    </source>
</evidence>
<evidence type="ECO:0000256" key="8">
    <source>
        <dbReference type="ARBA" id="ARBA00023180"/>
    </source>
</evidence>
<dbReference type="SMART" id="SM01039">
    <property type="entry name" value="BRICHOS"/>
    <property type="match status" value="1"/>
</dbReference>
<dbReference type="InterPro" id="IPR007084">
    <property type="entry name" value="BRICHOS_dom"/>
</dbReference>
<dbReference type="InterPro" id="IPR040145">
    <property type="entry name" value="ITM2"/>
</dbReference>
<keyword evidence="6" id="KW-0472">Membrane</keyword>
<evidence type="ECO:0000313" key="10">
    <source>
        <dbReference type="EMBL" id="CAD7234921.1"/>
    </source>
</evidence>
<dbReference type="OrthoDB" id="9982095at2759"/>
<evidence type="ECO:0000256" key="1">
    <source>
        <dbReference type="ARBA" id="ARBA00004606"/>
    </source>
</evidence>
<accession>A0A7R8WTC7</accession>
<dbReference type="PANTHER" id="PTHR10962">
    <property type="entry name" value="INTEGRAL TRANSMEMBRANE PROTEIN 2"/>
    <property type="match status" value="1"/>
</dbReference>
<proteinExistence type="inferred from homology"/>
<dbReference type="PROSITE" id="PS50869">
    <property type="entry name" value="BRICHOS"/>
    <property type="match status" value="1"/>
</dbReference>
<dbReference type="EMBL" id="OB670458">
    <property type="protein sequence ID" value="CAD7234921.1"/>
    <property type="molecule type" value="Genomic_DNA"/>
</dbReference>
<evidence type="ECO:0000256" key="4">
    <source>
        <dbReference type="ARBA" id="ARBA00022968"/>
    </source>
</evidence>
<comment type="subcellular location">
    <subcellularLocation>
        <location evidence="1 9">Membrane</location>
        <topology evidence="1 9">Single-pass type II membrane protein</topology>
    </subcellularLocation>
</comment>
<keyword evidence="4 9" id="KW-0735">Signal-anchor</keyword>
<evidence type="ECO:0000256" key="6">
    <source>
        <dbReference type="ARBA" id="ARBA00023136"/>
    </source>
</evidence>
<evidence type="ECO:0000256" key="7">
    <source>
        <dbReference type="ARBA" id="ARBA00023157"/>
    </source>
</evidence>
<keyword evidence="7" id="KW-1015">Disulfide bond</keyword>
<keyword evidence="5" id="KW-1133">Transmembrane helix</keyword>
<organism evidence="10">
    <name type="scientific">Cyprideis torosa</name>
    <dbReference type="NCBI Taxonomy" id="163714"/>
    <lineage>
        <taxon>Eukaryota</taxon>
        <taxon>Metazoa</taxon>
        <taxon>Ecdysozoa</taxon>
        <taxon>Arthropoda</taxon>
        <taxon>Crustacea</taxon>
        <taxon>Oligostraca</taxon>
        <taxon>Ostracoda</taxon>
        <taxon>Podocopa</taxon>
        <taxon>Podocopida</taxon>
        <taxon>Cytherocopina</taxon>
        <taxon>Cytheroidea</taxon>
        <taxon>Cytherideidae</taxon>
        <taxon>Cyprideis</taxon>
    </lineage>
</organism>
<evidence type="ECO:0000256" key="3">
    <source>
        <dbReference type="ARBA" id="ARBA00022692"/>
    </source>
</evidence>
<sequence>MYPRHESLGWHEIPIYQDDVQKDSQEAALRKPTEEAVIQRNRGFSNLTAIVDYSGNRCFLMPLNRDQVVPPISLRNMIPGIEHGRYQVNTKRIRETMRVIQTPLDLSQMNLGRYIPGTCKDKLTYRLAKIGGPDQWLSRKRRSLGTAPRSPIVFREFTGNGVAEFEIYGI</sequence>
<name>A0A7R8WTC7_9CRUS</name>
<gene>
    <name evidence="10" type="ORF">CTOB1V02_LOCUS12737</name>
</gene>
<dbReference type="GO" id="GO:0005886">
    <property type="term" value="C:plasma membrane"/>
    <property type="evidence" value="ECO:0007669"/>
    <property type="project" value="UniProtKB-UniRule"/>
</dbReference>
<protein>
    <recommendedName>
        <fullName evidence="9">Integral membrane protein 2</fullName>
    </recommendedName>
</protein>
<keyword evidence="8" id="KW-0325">Glycoprotein</keyword>
<dbReference type="Pfam" id="PF04089">
    <property type="entry name" value="BRICHOS"/>
    <property type="match status" value="1"/>
</dbReference>
<dbReference type="AlphaFoldDB" id="A0A7R8WTC7"/>
<dbReference type="GO" id="GO:0042985">
    <property type="term" value="P:negative regulation of amyloid precursor protein biosynthetic process"/>
    <property type="evidence" value="ECO:0007669"/>
    <property type="project" value="TreeGrafter"/>
</dbReference>
<keyword evidence="9" id="KW-1003">Cell membrane</keyword>
<evidence type="ECO:0000256" key="2">
    <source>
        <dbReference type="ARBA" id="ARBA00006794"/>
    </source>
</evidence>
<dbReference type="GO" id="GO:0001540">
    <property type="term" value="F:amyloid-beta binding"/>
    <property type="evidence" value="ECO:0007669"/>
    <property type="project" value="TreeGrafter"/>
</dbReference>